<dbReference type="EMBL" id="SSOB01000047">
    <property type="protein sequence ID" value="THF73929.1"/>
    <property type="molecule type" value="Genomic_DNA"/>
</dbReference>
<dbReference type="InterPro" id="IPR011256">
    <property type="entry name" value="Reg_factor_effector_dom_sf"/>
</dbReference>
<organism evidence="1 2">
    <name type="scientific">Cohnella fermenti</name>
    <dbReference type="NCBI Taxonomy" id="2565925"/>
    <lineage>
        <taxon>Bacteria</taxon>
        <taxon>Bacillati</taxon>
        <taxon>Bacillota</taxon>
        <taxon>Bacilli</taxon>
        <taxon>Bacillales</taxon>
        <taxon>Paenibacillaceae</taxon>
        <taxon>Cohnella</taxon>
    </lineage>
</organism>
<dbReference type="AlphaFoldDB" id="A0A4S4BN58"/>
<accession>A0A4S4BN58</accession>
<dbReference type="RefSeq" id="WP_136372962.1">
    <property type="nucleotide sequence ID" value="NZ_SSOB01000047.1"/>
</dbReference>
<reference evidence="1 2" key="1">
    <citation type="submission" date="2019-04" db="EMBL/GenBank/DDBJ databases">
        <title>Cohnella sp. nov. isolated from preserved vegetables.</title>
        <authorList>
            <person name="Lin S.-Y."/>
            <person name="Hung M.-H."/>
            <person name="Young C.-C."/>
        </authorList>
    </citation>
    <scope>NUCLEOTIDE SEQUENCE [LARGE SCALE GENOMIC DNA]</scope>
    <source>
        <strain evidence="1 2">CC-MHH1044</strain>
    </source>
</reference>
<dbReference type="Proteomes" id="UP000310636">
    <property type="component" value="Unassembled WGS sequence"/>
</dbReference>
<gene>
    <name evidence="1" type="ORF">E6C55_27045</name>
</gene>
<proteinExistence type="predicted"/>
<dbReference type="Gene3D" id="3.20.80.10">
    <property type="entry name" value="Regulatory factor, effector binding domain"/>
    <property type="match status" value="1"/>
</dbReference>
<evidence type="ECO:0000313" key="2">
    <source>
        <dbReference type="Proteomes" id="UP000310636"/>
    </source>
</evidence>
<protein>
    <submittedName>
        <fullName evidence="1">DUF5085 domain-containing protein</fullName>
    </submittedName>
</protein>
<sequence length="149" mass="17217">MKIKRCPVVLHNVISTKARCRIDEWDVPARELRNAIVKNGLYGTGPIVYQVYGYDPSSEEADYVFMLPVSQPINMPENGKFGFVREWEHQDGFVLRHADPDDDIEQSYEILRACAHANQVRLQEPFYHIYLDVYGEGIIDIYAPIAQEE</sequence>
<evidence type="ECO:0000313" key="1">
    <source>
        <dbReference type="EMBL" id="THF73929.1"/>
    </source>
</evidence>
<dbReference type="OrthoDB" id="2365165at2"/>
<comment type="caution">
    <text evidence="1">The sequence shown here is derived from an EMBL/GenBank/DDBJ whole genome shotgun (WGS) entry which is preliminary data.</text>
</comment>
<name>A0A4S4BN58_9BACL</name>
<keyword evidence="2" id="KW-1185">Reference proteome</keyword>